<name>A0A383CEK2_9ZZZZ</name>
<dbReference type="InterPro" id="IPR003737">
    <property type="entry name" value="GlcNAc_PI_deacetylase-related"/>
</dbReference>
<organism evidence="1">
    <name type="scientific">marine metagenome</name>
    <dbReference type="NCBI Taxonomy" id="408172"/>
    <lineage>
        <taxon>unclassified sequences</taxon>
        <taxon>metagenomes</taxon>
        <taxon>ecological metagenomes</taxon>
    </lineage>
</organism>
<sequence length="44" mass="4767">MKQYKKILTFFAHPDDETLAAGATINKLINLGSEIHIAIPATGI</sequence>
<protein>
    <submittedName>
        <fullName evidence="1">Uncharacterized protein</fullName>
    </submittedName>
</protein>
<dbReference type="Gene3D" id="3.40.50.10320">
    <property type="entry name" value="LmbE-like"/>
    <property type="match status" value="1"/>
</dbReference>
<evidence type="ECO:0000313" key="1">
    <source>
        <dbReference type="EMBL" id="SVE30018.1"/>
    </source>
</evidence>
<reference evidence="1" key="1">
    <citation type="submission" date="2018-05" db="EMBL/GenBank/DDBJ databases">
        <authorList>
            <person name="Lanie J.A."/>
            <person name="Ng W.-L."/>
            <person name="Kazmierczak K.M."/>
            <person name="Andrzejewski T.M."/>
            <person name="Davidsen T.M."/>
            <person name="Wayne K.J."/>
            <person name="Tettelin H."/>
            <person name="Glass J.I."/>
            <person name="Rusch D."/>
            <person name="Podicherti R."/>
            <person name="Tsui H.-C.T."/>
            <person name="Winkler M.E."/>
        </authorList>
    </citation>
    <scope>NUCLEOTIDE SEQUENCE</scope>
</reference>
<dbReference type="InterPro" id="IPR024078">
    <property type="entry name" value="LmbE-like_dom_sf"/>
</dbReference>
<accession>A0A383CEK2</accession>
<dbReference type="EMBL" id="UINC01207780">
    <property type="protein sequence ID" value="SVE30018.1"/>
    <property type="molecule type" value="Genomic_DNA"/>
</dbReference>
<dbReference type="Pfam" id="PF02585">
    <property type="entry name" value="PIG-L"/>
    <property type="match status" value="1"/>
</dbReference>
<dbReference type="AlphaFoldDB" id="A0A383CEK2"/>
<proteinExistence type="predicted"/>
<gene>
    <name evidence="1" type="ORF">METZ01_LOCUS482872</name>
</gene>
<feature type="non-terminal residue" evidence="1">
    <location>
        <position position="44"/>
    </location>
</feature>
<dbReference type="SUPFAM" id="SSF102588">
    <property type="entry name" value="LmbE-like"/>
    <property type="match status" value="1"/>
</dbReference>